<dbReference type="RefSeq" id="WP_094366454.1">
    <property type="nucleotide sequence ID" value="NZ_NOJY02000029.1"/>
</dbReference>
<keyword evidence="2 3" id="KW-0501">Molybdenum cofactor biosynthesis</keyword>
<reference evidence="4 5" key="1">
    <citation type="journal article" date="2017" name="Genome Announc.">
        <title>Draft Genome Sequence of Romboutsia weinsteinii sp. nov. Strain CCRI-19649(T) Isolated from Surface Water.</title>
        <authorList>
            <person name="Maheux A.F."/>
            <person name="Boudreau D.K."/>
            <person name="Berube E."/>
            <person name="Boissinot M."/>
            <person name="Cantin P."/>
            <person name="Raymond F."/>
            <person name="Corbeil J."/>
            <person name="Omar R.F."/>
            <person name="Bergeron M.G."/>
        </authorList>
    </citation>
    <scope>NUCLEOTIDE SEQUENCE [LARGE SCALE GENOMIC DNA]</scope>
    <source>
        <strain evidence="4 5">CCRI-19649</strain>
    </source>
</reference>
<dbReference type="Proteomes" id="UP000215694">
    <property type="component" value="Unassembled WGS sequence"/>
</dbReference>
<comment type="caution">
    <text evidence="4">The sequence shown here is derived from an EMBL/GenBank/DDBJ whole genome shotgun (WGS) entry which is preliminary data.</text>
</comment>
<proteinExistence type="inferred from homology"/>
<dbReference type="PANTHER" id="PTHR30592">
    <property type="entry name" value="FORMATE DEHYDROGENASE"/>
    <property type="match status" value="1"/>
</dbReference>
<organism evidence="4 5">
    <name type="scientific">Romboutsia weinsteinii</name>
    <dbReference type="NCBI Taxonomy" id="2020949"/>
    <lineage>
        <taxon>Bacteria</taxon>
        <taxon>Bacillati</taxon>
        <taxon>Bacillota</taxon>
        <taxon>Clostridia</taxon>
        <taxon>Peptostreptococcales</taxon>
        <taxon>Peptostreptococcaceae</taxon>
        <taxon>Romboutsia</taxon>
    </lineage>
</organism>
<dbReference type="AlphaFoldDB" id="A0A371J0M2"/>
<feature type="binding site" evidence="3">
    <location>
        <begin position="243"/>
        <end position="248"/>
    </location>
    <ligand>
        <name>Mo-bis(molybdopterin guanine dinucleotide)</name>
        <dbReference type="ChEBI" id="CHEBI:60539"/>
    </ligand>
</feature>
<dbReference type="GO" id="GO:0006777">
    <property type="term" value="P:Mo-molybdopterin cofactor biosynthetic process"/>
    <property type="evidence" value="ECO:0007669"/>
    <property type="project" value="UniProtKB-UniRule"/>
</dbReference>
<comment type="similarity">
    <text evidence="3">Belongs to the FdhD family.</text>
</comment>
<evidence type="ECO:0000256" key="3">
    <source>
        <dbReference type="HAMAP-Rule" id="MF_00187"/>
    </source>
</evidence>
<dbReference type="PIRSF" id="PIRSF015626">
    <property type="entry name" value="FdhD"/>
    <property type="match status" value="1"/>
</dbReference>
<comment type="function">
    <text evidence="3">Required for formate dehydrogenase (FDH) activity. Acts as a sulfur carrier protein that transfers sulfur from IscS to the molybdenum cofactor prior to its insertion into FDH.</text>
</comment>
<dbReference type="GO" id="GO:0097163">
    <property type="term" value="F:sulfur carrier activity"/>
    <property type="evidence" value="ECO:0007669"/>
    <property type="project" value="UniProtKB-UniRule"/>
</dbReference>
<dbReference type="PANTHER" id="PTHR30592:SF1">
    <property type="entry name" value="SULFUR CARRIER PROTEIN FDHD"/>
    <property type="match status" value="1"/>
</dbReference>
<comment type="subcellular location">
    <subcellularLocation>
        <location evidence="3">Cytoplasm</location>
    </subcellularLocation>
</comment>
<dbReference type="OrthoDB" id="9782042at2"/>
<dbReference type="GO" id="GO:0005737">
    <property type="term" value="C:cytoplasm"/>
    <property type="evidence" value="ECO:0007669"/>
    <property type="project" value="UniProtKB-SubCell"/>
</dbReference>
<gene>
    <name evidence="3" type="primary">fdhD</name>
    <name evidence="4" type="ORF">CHL78_013920</name>
</gene>
<evidence type="ECO:0000256" key="1">
    <source>
        <dbReference type="ARBA" id="ARBA00022490"/>
    </source>
</evidence>
<evidence type="ECO:0000256" key="2">
    <source>
        <dbReference type="ARBA" id="ARBA00023150"/>
    </source>
</evidence>
<evidence type="ECO:0000313" key="5">
    <source>
        <dbReference type="Proteomes" id="UP000215694"/>
    </source>
</evidence>
<dbReference type="SUPFAM" id="SSF53927">
    <property type="entry name" value="Cytidine deaminase-like"/>
    <property type="match status" value="1"/>
</dbReference>
<dbReference type="NCBIfam" id="TIGR00129">
    <property type="entry name" value="fdhD_narQ"/>
    <property type="match status" value="1"/>
</dbReference>
<dbReference type="InterPro" id="IPR016193">
    <property type="entry name" value="Cytidine_deaminase-like"/>
</dbReference>
<keyword evidence="5" id="KW-1185">Reference proteome</keyword>
<dbReference type="EMBL" id="NOJY02000029">
    <property type="protein sequence ID" value="RDY26351.1"/>
    <property type="molecule type" value="Genomic_DNA"/>
</dbReference>
<dbReference type="InterPro" id="IPR003786">
    <property type="entry name" value="FdhD"/>
</dbReference>
<dbReference type="Gene3D" id="3.10.20.10">
    <property type="match status" value="1"/>
</dbReference>
<dbReference type="GO" id="GO:0016783">
    <property type="term" value="F:sulfurtransferase activity"/>
    <property type="evidence" value="ECO:0007669"/>
    <property type="project" value="InterPro"/>
</dbReference>
<sequence length="254" mass="28974">MDVVEKYNIKRYIDDEILEVEDNIIVEYLFTIYIDNKEFITLICTPKSLRELAVGFLFSEGIIRDIHDINSMEVFEEKGCINIRLESKELYNKKISEKRAITTGCGKGSIYYKELDNLNSFEDSIKKTLDFSKLVKIMNEFNTKSKIFLETGGAHSVALSDLEHTIFFEEDIGRHNALDKIIGRCIDNNIDVSDKVILTSGRVTSEIILKCAKLNINYIISRSAATNIAIDLAQKLNMRVIGFARGSKMNVYSE</sequence>
<protein>
    <recommendedName>
        <fullName evidence="3">Sulfur carrier protein FdhD</fullName>
    </recommendedName>
</protein>
<dbReference type="Gene3D" id="3.40.140.10">
    <property type="entry name" value="Cytidine Deaminase, domain 2"/>
    <property type="match status" value="1"/>
</dbReference>
<keyword evidence="1 3" id="KW-0963">Cytoplasm</keyword>
<accession>A0A371J0M2</accession>
<dbReference type="HAMAP" id="MF_00187">
    <property type="entry name" value="FdhD"/>
    <property type="match status" value="1"/>
</dbReference>
<dbReference type="Pfam" id="PF02634">
    <property type="entry name" value="FdhD-NarQ"/>
    <property type="match status" value="1"/>
</dbReference>
<name>A0A371J0M2_9FIRM</name>
<keyword evidence="4" id="KW-0808">Transferase</keyword>
<feature type="active site" description="Cysteine persulfide intermediate" evidence="3">
    <location>
        <position position="105"/>
    </location>
</feature>
<evidence type="ECO:0000313" key="4">
    <source>
        <dbReference type="EMBL" id="RDY26351.1"/>
    </source>
</evidence>